<proteinExistence type="predicted"/>
<dbReference type="GO" id="GO:0016491">
    <property type="term" value="F:oxidoreductase activity"/>
    <property type="evidence" value="ECO:0007669"/>
    <property type="project" value="InterPro"/>
</dbReference>
<dbReference type="Gene3D" id="3.30.365.10">
    <property type="entry name" value="Aldehyde oxidase/xanthine dehydrogenase, molybdopterin binding domain"/>
    <property type="match status" value="2"/>
</dbReference>
<dbReference type="InterPro" id="IPR008274">
    <property type="entry name" value="AldOxase/xan_DH_MoCoBD1"/>
</dbReference>
<dbReference type="AlphaFoldDB" id="A0A0F9BEB6"/>
<feature type="domain" description="Aldehyde oxidase/xanthine dehydrogenase first molybdopterin binding" evidence="2">
    <location>
        <begin position="4"/>
        <end position="145"/>
    </location>
</feature>
<evidence type="ECO:0000256" key="1">
    <source>
        <dbReference type="ARBA" id="ARBA00022505"/>
    </source>
</evidence>
<dbReference type="Pfam" id="PF02738">
    <property type="entry name" value="MoCoBD_1"/>
    <property type="match status" value="1"/>
</dbReference>
<dbReference type="InterPro" id="IPR016208">
    <property type="entry name" value="Ald_Oxase/xanthine_DH-like"/>
</dbReference>
<gene>
    <name evidence="3" type="ORF">LCGC14_2538260</name>
</gene>
<dbReference type="PANTHER" id="PTHR11908:SF132">
    <property type="entry name" value="ALDEHYDE OXIDASE 1-RELATED"/>
    <property type="match status" value="1"/>
</dbReference>
<sequence>MLNPQHPTEVQHLVAKILKKPFNFVNVETRRMGGAFGGKETQGAPWACLAALAVYHLGCAVKMRLARSDDFKLTGKRHPFYNHYHVGFDEHGLISGADITVNGFCGYSPDLSDAIVDRAMFHTDNAYYYPAATITGNRCKLNTVS</sequence>
<name>A0A0F9BEB6_9ZZZZ</name>
<dbReference type="EMBL" id="LAZR01041360">
    <property type="protein sequence ID" value="KKL12187.1"/>
    <property type="molecule type" value="Genomic_DNA"/>
</dbReference>
<organism evidence="3">
    <name type="scientific">marine sediment metagenome</name>
    <dbReference type="NCBI Taxonomy" id="412755"/>
    <lineage>
        <taxon>unclassified sequences</taxon>
        <taxon>metagenomes</taxon>
        <taxon>ecological metagenomes</taxon>
    </lineage>
</organism>
<dbReference type="InterPro" id="IPR037165">
    <property type="entry name" value="AldOxase/xan_DH_Mopterin-bd_sf"/>
</dbReference>
<comment type="caution">
    <text evidence="3">The sequence shown here is derived from an EMBL/GenBank/DDBJ whole genome shotgun (WGS) entry which is preliminary data.</text>
</comment>
<evidence type="ECO:0000313" key="3">
    <source>
        <dbReference type="EMBL" id="KKL12187.1"/>
    </source>
</evidence>
<evidence type="ECO:0000259" key="2">
    <source>
        <dbReference type="Pfam" id="PF02738"/>
    </source>
</evidence>
<protein>
    <recommendedName>
        <fullName evidence="2">Aldehyde oxidase/xanthine dehydrogenase first molybdopterin binding domain-containing protein</fullName>
    </recommendedName>
</protein>
<dbReference type="GO" id="GO:0005506">
    <property type="term" value="F:iron ion binding"/>
    <property type="evidence" value="ECO:0007669"/>
    <property type="project" value="InterPro"/>
</dbReference>
<feature type="non-terminal residue" evidence="3">
    <location>
        <position position="145"/>
    </location>
</feature>
<dbReference type="SUPFAM" id="SSF56003">
    <property type="entry name" value="Molybdenum cofactor-binding domain"/>
    <property type="match status" value="1"/>
</dbReference>
<accession>A0A0F9BEB6</accession>
<keyword evidence="1" id="KW-0500">Molybdenum</keyword>
<reference evidence="3" key="1">
    <citation type="journal article" date="2015" name="Nature">
        <title>Complex archaea that bridge the gap between prokaryotes and eukaryotes.</title>
        <authorList>
            <person name="Spang A."/>
            <person name="Saw J.H."/>
            <person name="Jorgensen S.L."/>
            <person name="Zaremba-Niedzwiedzka K."/>
            <person name="Martijn J."/>
            <person name="Lind A.E."/>
            <person name="van Eijk R."/>
            <person name="Schleper C."/>
            <person name="Guy L."/>
            <person name="Ettema T.J."/>
        </authorList>
    </citation>
    <scope>NUCLEOTIDE SEQUENCE</scope>
</reference>
<dbReference type="PANTHER" id="PTHR11908">
    <property type="entry name" value="XANTHINE DEHYDROGENASE"/>
    <property type="match status" value="1"/>
</dbReference>